<dbReference type="AlphaFoldDB" id="A0A4D6HR89"/>
<evidence type="ECO:0000313" key="3">
    <source>
        <dbReference type="Proteomes" id="UP000296822"/>
    </source>
</evidence>
<evidence type="ECO:0000313" key="2">
    <source>
        <dbReference type="EMBL" id="QCC55878.1"/>
    </source>
</evidence>
<dbReference type="Proteomes" id="UP000296822">
    <property type="component" value="Chromosome"/>
</dbReference>
<proteinExistence type="predicted"/>
<sequence>MPWPTACRSARRSVRGFISHTAANGGMSHRQRPSRRTVLQTLGALGTATGVASAVAGAQTGADERQPADTAAHSTGATADDVPEGATQYVAVVDRIVDGQHVVLLLEKDGELVDQHVEPKATFDEIEERDILQVVLKDGSLLSYTHLSERPGSSVRDARDRSLTDLAANTPSNATEQN</sequence>
<reference evidence="2 3" key="1">
    <citation type="journal article" date="2019" name="Nat. Commun.">
        <title>A new type of DNA phosphorothioation-based antiviral system in archaea.</title>
        <authorList>
            <person name="Xiong L."/>
            <person name="Liu S."/>
            <person name="Chen S."/>
            <person name="Xiao Y."/>
            <person name="Zhu B."/>
            <person name="Gao Y."/>
            <person name="Zhang Y."/>
            <person name="Chen B."/>
            <person name="Luo J."/>
            <person name="Deng Z."/>
            <person name="Chen X."/>
            <person name="Wang L."/>
            <person name="Chen S."/>
        </authorList>
    </citation>
    <scope>NUCLEOTIDE SEQUENCE [LARGE SCALE GENOMIC DNA]</scope>
    <source>
        <strain evidence="2 3">JCM 10635</strain>
    </source>
</reference>
<feature type="compositionally biased region" description="Polar residues" evidence="1">
    <location>
        <begin position="167"/>
        <end position="178"/>
    </location>
</feature>
<organism evidence="2 3">
    <name type="scientific">Natronorubrum bangense</name>
    <dbReference type="NCBI Taxonomy" id="61858"/>
    <lineage>
        <taxon>Archaea</taxon>
        <taxon>Methanobacteriati</taxon>
        <taxon>Methanobacteriota</taxon>
        <taxon>Stenosarchaea group</taxon>
        <taxon>Halobacteria</taxon>
        <taxon>Halobacteriales</taxon>
        <taxon>Natrialbaceae</taxon>
        <taxon>Natronorubrum</taxon>
    </lineage>
</organism>
<dbReference type="PROSITE" id="PS51318">
    <property type="entry name" value="TAT"/>
    <property type="match status" value="1"/>
</dbReference>
<feature type="region of interest" description="Disordered" evidence="1">
    <location>
        <begin position="149"/>
        <end position="178"/>
    </location>
</feature>
<accession>A0A4D6HR89</accession>
<evidence type="ECO:0000256" key="1">
    <source>
        <dbReference type="SAM" id="MobiDB-lite"/>
    </source>
</evidence>
<dbReference type="InterPro" id="IPR006311">
    <property type="entry name" value="TAT_signal"/>
</dbReference>
<dbReference type="KEGG" id="nbg:DV706_08640"/>
<protein>
    <submittedName>
        <fullName evidence="2">Uncharacterized protein</fullName>
    </submittedName>
</protein>
<gene>
    <name evidence="2" type="ORF">DV706_08640</name>
</gene>
<dbReference type="EMBL" id="CP031305">
    <property type="protein sequence ID" value="QCC55878.1"/>
    <property type="molecule type" value="Genomic_DNA"/>
</dbReference>
<feature type="region of interest" description="Disordered" evidence="1">
    <location>
        <begin position="57"/>
        <end position="81"/>
    </location>
</feature>
<name>A0A4D6HR89_9EURY</name>